<feature type="domain" description="Calcineurin-like phosphoesterase" evidence="1">
    <location>
        <begin position="5"/>
        <end position="136"/>
    </location>
</feature>
<proteinExistence type="predicted"/>
<name>A0A0F9HED3_9ZZZZ</name>
<dbReference type="Pfam" id="PF00149">
    <property type="entry name" value="Metallophos"/>
    <property type="match status" value="1"/>
</dbReference>
<dbReference type="SUPFAM" id="SSF56300">
    <property type="entry name" value="Metallo-dependent phosphatases"/>
    <property type="match status" value="1"/>
</dbReference>
<gene>
    <name evidence="2" type="ORF">LCGC14_1712630</name>
</gene>
<dbReference type="AlphaFoldDB" id="A0A0F9HED3"/>
<dbReference type="InterPro" id="IPR004843">
    <property type="entry name" value="Calcineurin-like_PHP"/>
</dbReference>
<reference evidence="2" key="1">
    <citation type="journal article" date="2015" name="Nature">
        <title>Complex archaea that bridge the gap between prokaryotes and eukaryotes.</title>
        <authorList>
            <person name="Spang A."/>
            <person name="Saw J.H."/>
            <person name="Jorgensen S.L."/>
            <person name="Zaremba-Niedzwiedzka K."/>
            <person name="Martijn J."/>
            <person name="Lind A.E."/>
            <person name="van Eijk R."/>
            <person name="Schleper C."/>
            <person name="Guy L."/>
            <person name="Ettema T.J."/>
        </authorList>
    </citation>
    <scope>NUCLEOTIDE SEQUENCE</scope>
</reference>
<feature type="non-terminal residue" evidence="2">
    <location>
        <position position="177"/>
    </location>
</feature>
<dbReference type="GO" id="GO:0016787">
    <property type="term" value="F:hydrolase activity"/>
    <property type="evidence" value="ECO:0007669"/>
    <property type="project" value="InterPro"/>
</dbReference>
<dbReference type="InterPro" id="IPR029052">
    <property type="entry name" value="Metallo-depent_PP-like"/>
</dbReference>
<evidence type="ECO:0000259" key="1">
    <source>
        <dbReference type="Pfam" id="PF00149"/>
    </source>
</evidence>
<organism evidence="2">
    <name type="scientific">marine sediment metagenome</name>
    <dbReference type="NCBI Taxonomy" id="412755"/>
    <lineage>
        <taxon>unclassified sequences</taxon>
        <taxon>metagenomes</taxon>
        <taxon>ecological metagenomes</taxon>
    </lineage>
</organism>
<dbReference type="EMBL" id="LAZR01015298">
    <property type="protein sequence ID" value="KKM13786.1"/>
    <property type="molecule type" value="Genomic_DNA"/>
</dbReference>
<protein>
    <recommendedName>
        <fullName evidence="1">Calcineurin-like phosphoesterase domain-containing protein</fullName>
    </recommendedName>
</protein>
<comment type="caution">
    <text evidence="2">The sequence shown here is derived from an EMBL/GenBank/DDBJ whole genome shotgun (WGS) entry which is preliminary data.</text>
</comment>
<accession>A0A0F9HED3</accession>
<sequence>MGNKLIISDLHEPCARKGALAFCRDVRRKYRTTETIFIGDVNDWHSISFHAHHPEMPGPNDEYELAHASIQKWKKAFPKATVILGNHDRRIVRLAETVNIPAKFIRTYNEVWGTPGWNWVDDYIDGEVYFNHGDGSTSGLYPAYNLVRKMGMSCVCGHFHSASGVKYLVNPLRRMFG</sequence>
<evidence type="ECO:0000313" key="2">
    <source>
        <dbReference type="EMBL" id="KKM13786.1"/>
    </source>
</evidence>